<dbReference type="AlphaFoldDB" id="A0A0C3SE25"/>
<feature type="compositionally biased region" description="Low complexity" evidence="2">
    <location>
        <begin position="349"/>
        <end position="359"/>
    </location>
</feature>
<accession>A0A0C3SE25</accession>
<feature type="compositionally biased region" description="Polar residues" evidence="2">
    <location>
        <begin position="34"/>
        <end position="43"/>
    </location>
</feature>
<dbReference type="EMBL" id="KN840458">
    <property type="protein sequence ID" value="KIP10160.1"/>
    <property type="molecule type" value="Genomic_DNA"/>
</dbReference>
<comment type="similarity">
    <text evidence="1">Belongs to the EXO5 family.</text>
</comment>
<evidence type="ECO:0000256" key="2">
    <source>
        <dbReference type="SAM" id="MobiDB-lite"/>
    </source>
</evidence>
<dbReference type="GO" id="GO:0005634">
    <property type="term" value="C:nucleus"/>
    <property type="evidence" value="ECO:0007669"/>
    <property type="project" value="TreeGrafter"/>
</dbReference>
<feature type="region of interest" description="Disordered" evidence="2">
    <location>
        <begin position="631"/>
        <end position="659"/>
    </location>
</feature>
<gene>
    <name evidence="3" type="ORF">PHLGIDRAFT_115786</name>
</gene>
<dbReference type="Proteomes" id="UP000053257">
    <property type="component" value="Unassembled WGS sequence"/>
</dbReference>
<evidence type="ECO:0000313" key="3">
    <source>
        <dbReference type="EMBL" id="KIP10160.1"/>
    </source>
</evidence>
<evidence type="ECO:0000256" key="1">
    <source>
        <dbReference type="ARBA" id="ARBA00009797"/>
    </source>
</evidence>
<feature type="compositionally biased region" description="Low complexity" evidence="2">
    <location>
        <begin position="631"/>
        <end position="646"/>
    </location>
</feature>
<feature type="compositionally biased region" description="Polar residues" evidence="2">
    <location>
        <begin position="360"/>
        <end position="387"/>
    </location>
</feature>
<dbReference type="Pfam" id="PF09810">
    <property type="entry name" value="Exo5"/>
    <property type="match status" value="2"/>
</dbReference>
<protein>
    <recommendedName>
        <fullName evidence="5">Exonuclease V</fullName>
    </recommendedName>
</protein>
<name>A0A0C3SE25_PHLG1</name>
<evidence type="ECO:0000313" key="4">
    <source>
        <dbReference type="Proteomes" id="UP000053257"/>
    </source>
</evidence>
<proteinExistence type="inferred from homology"/>
<dbReference type="InterPro" id="IPR019190">
    <property type="entry name" value="EXOV"/>
</dbReference>
<feature type="region of interest" description="Disordered" evidence="2">
    <location>
        <begin position="305"/>
        <end position="397"/>
    </location>
</feature>
<keyword evidence="4" id="KW-1185">Reference proteome</keyword>
<sequence>MEVNSPATEPTDDEYDNLNVSIDPEFMPYIIDLPTSQEVQETSPHIDITSAPDTRTSPKSTHSDEYSKYDLSEFTAEELAAFDDQITFTKYETTPRANHPHFGNLSSGPAIEIEIEKSADAPIGGQKSAEGVPFVATQSRKPSIHLSPKPASTDTQRYTQTSPFHRFRWRRKTLAVTDLSSPVWCEVQWEYSLLGKRHRKIEERPESFVSTAGKVIHVDQAAAATLDKTSKEGTKVHKALEREIHPKKVKVAVATEEENWALRILQMVDCIQSLITLGRCREMPVFGILQGQAVVGIIDEIRREPAPDLPSSRSSSSSPSRRRHKREREREEINPVSPSKPKSKKTRRSPSPSQPTITTFFNRTLNTNADSSHAEPNTRPSTPSNAEPNPMSDSHPHFRLYISDTKSRRTATLPPKEDQEPAYLQLMIYHRLLSNILANSSTALLAFWRHASLSRSLKFSEIFKAKAGLSDVMRLMDLEPILRNAVEMLHVDGVDDKLQIVYRTQVTLMEHTPRKRKGKGEIDGAAISGESTTLKPSSSKEGQKRMFAVDEEAFADLDQAKQSDVESGATGGVERRNSVINSSVFETPILQAEAIEAAAKATTQANMVELDVEDESTIPNGPKDAAEEAAEIPAGAGVPVGRSDSSSDTDSDGECADVRQRSQVLGTKEFLVDNVRLDAHISSVLDLWYGKRQPVGVETALTRRCGWCQYHDGCEWRELKAEEALAKRRIPPEASSSNA</sequence>
<dbReference type="PANTHER" id="PTHR14464:SF4">
    <property type="entry name" value="EXONUCLEASE V"/>
    <property type="match status" value="1"/>
</dbReference>
<organism evidence="3 4">
    <name type="scientific">Phlebiopsis gigantea (strain 11061_1 CR5-6)</name>
    <name type="common">White-rot fungus</name>
    <name type="synonym">Peniophora gigantea</name>
    <dbReference type="NCBI Taxonomy" id="745531"/>
    <lineage>
        <taxon>Eukaryota</taxon>
        <taxon>Fungi</taxon>
        <taxon>Dikarya</taxon>
        <taxon>Basidiomycota</taxon>
        <taxon>Agaricomycotina</taxon>
        <taxon>Agaricomycetes</taxon>
        <taxon>Polyporales</taxon>
        <taxon>Phanerochaetaceae</taxon>
        <taxon>Phlebiopsis</taxon>
    </lineage>
</organism>
<dbReference type="GO" id="GO:0005739">
    <property type="term" value="C:mitochondrion"/>
    <property type="evidence" value="ECO:0007669"/>
    <property type="project" value="TreeGrafter"/>
</dbReference>
<feature type="compositionally biased region" description="Polar residues" evidence="2">
    <location>
        <begin position="51"/>
        <end position="60"/>
    </location>
</feature>
<dbReference type="GO" id="GO:0036297">
    <property type="term" value="P:interstrand cross-link repair"/>
    <property type="evidence" value="ECO:0007669"/>
    <property type="project" value="TreeGrafter"/>
</dbReference>
<evidence type="ECO:0008006" key="5">
    <source>
        <dbReference type="Google" id="ProtNLM"/>
    </source>
</evidence>
<dbReference type="HOGENOM" id="CLU_013225_2_0_1"/>
<dbReference type="GO" id="GO:0045145">
    <property type="term" value="F:single-stranded DNA 5'-3' DNA exonuclease activity"/>
    <property type="evidence" value="ECO:0007669"/>
    <property type="project" value="InterPro"/>
</dbReference>
<dbReference type="PANTHER" id="PTHR14464">
    <property type="entry name" value="EXONUCLEASE V"/>
    <property type="match status" value="1"/>
</dbReference>
<dbReference type="OrthoDB" id="354769at2759"/>
<feature type="region of interest" description="Disordered" evidence="2">
    <location>
        <begin position="32"/>
        <end position="65"/>
    </location>
</feature>
<feature type="region of interest" description="Disordered" evidence="2">
    <location>
        <begin position="139"/>
        <end position="158"/>
    </location>
</feature>
<reference evidence="3 4" key="1">
    <citation type="journal article" date="2014" name="PLoS Genet.">
        <title>Analysis of the Phlebiopsis gigantea genome, transcriptome and secretome provides insight into its pioneer colonization strategies of wood.</title>
        <authorList>
            <person name="Hori C."/>
            <person name="Ishida T."/>
            <person name="Igarashi K."/>
            <person name="Samejima M."/>
            <person name="Suzuki H."/>
            <person name="Master E."/>
            <person name="Ferreira P."/>
            <person name="Ruiz-Duenas F.J."/>
            <person name="Held B."/>
            <person name="Canessa P."/>
            <person name="Larrondo L.F."/>
            <person name="Schmoll M."/>
            <person name="Druzhinina I.S."/>
            <person name="Kubicek C.P."/>
            <person name="Gaskell J.A."/>
            <person name="Kersten P."/>
            <person name="St John F."/>
            <person name="Glasner J."/>
            <person name="Sabat G."/>
            <person name="Splinter BonDurant S."/>
            <person name="Syed K."/>
            <person name="Yadav J."/>
            <person name="Mgbeahuruike A.C."/>
            <person name="Kovalchuk A."/>
            <person name="Asiegbu F.O."/>
            <person name="Lackner G."/>
            <person name="Hoffmeister D."/>
            <person name="Rencoret J."/>
            <person name="Gutierrez A."/>
            <person name="Sun H."/>
            <person name="Lindquist E."/>
            <person name="Barry K."/>
            <person name="Riley R."/>
            <person name="Grigoriev I.V."/>
            <person name="Henrissat B."/>
            <person name="Kues U."/>
            <person name="Berka R.M."/>
            <person name="Martinez A.T."/>
            <person name="Covert S.F."/>
            <person name="Blanchette R.A."/>
            <person name="Cullen D."/>
        </authorList>
    </citation>
    <scope>NUCLEOTIDE SEQUENCE [LARGE SCALE GENOMIC DNA]</scope>
    <source>
        <strain evidence="3 4">11061_1 CR5-6</strain>
    </source>
</reference>